<evidence type="ECO:0000313" key="6">
    <source>
        <dbReference type="EMBL" id="VVE09629.1"/>
    </source>
</evidence>
<evidence type="ECO:0000259" key="5">
    <source>
        <dbReference type="PROSITE" id="PS50931"/>
    </source>
</evidence>
<dbReference type="EMBL" id="CABPRZ010000009">
    <property type="protein sequence ID" value="VVE09629.1"/>
    <property type="molecule type" value="Genomic_DNA"/>
</dbReference>
<dbReference type="SUPFAM" id="SSF53850">
    <property type="entry name" value="Periplasmic binding protein-like II"/>
    <property type="match status" value="1"/>
</dbReference>
<gene>
    <name evidence="6" type="ORF">PTE30175_02491</name>
</gene>
<dbReference type="RefSeq" id="WP_150697359.1">
    <property type="nucleotide sequence ID" value="NZ_CABPRZ010000009.1"/>
</dbReference>
<evidence type="ECO:0000256" key="3">
    <source>
        <dbReference type="ARBA" id="ARBA00023125"/>
    </source>
</evidence>
<evidence type="ECO:0000256" key="4">
    <source>
        <dbReference type="ARBA" id="ARBA00023163"/>
    </source>
</evidence>
<comment type="similarity">
    <text evidence="1">Belongs to the LysR transcriptional regulatory family.</text>
</comment>
<organism evidence="6 7">
    <name type="scientific">Pandoraea terrae</name>
    <dbReference type="NCBI Taxonomy" id="1537710"/>
    <lineage>
        <taxon>Bacteria</taxon>
        <taxon>Pseudomonadati</taxon>
        <taxon>Pseudomonadota</taxon>
        <taxon>Betaproteobacteria</taxon>
        <taxon>Burkholderiales</taxon>
        <taxon>Burkholderiaceae</taxon>
        <taxon>Pandoraea</taxon>
    </lineage>
</organism>
<accession>A0A5E4VDZ8</accession>
<keyword evidence="7" id="KW-1185">Reference proteome</keyword>
<dbReference type="InterPro" id="IPR050950">
    <property type="entry name" value="HTH-type_LysR_regulators"/>
</dbReference>
<dbReference type="Gene3D" id="3.40.190.290">
    <property type="match status" value="1"/>
</dbReference>
<dbReference type="FunFam" id="1.10.10.10:FF:000001">
    <property type="entry name" value="LysR family transcriptional regulator"/>
    <property type="match status" value="1"/>
</dbReference>
<dbReference type="PANTHER" id="PTHR30419:SF2">
    <property type="entry name" value="LYSR FAMILY TRANSCRIPTIONAL REGULATOR"/>
    <property type="match status" value="1"/>
</dbReference>
<evidence type="ECO:0000256" key="1">
    <source>
        <dbReference type="ARBA" id="ARBA00009437"/>
    </source>
</evidence>
<dbReference type="Gene3D" id="1.10.10.10">
    <property type="entry name" value="Winged helix-like DNA-binding domain superfamily/Winged helix DNA-binding domain"/>
    <property type="match status" value="1"/>
</dbReference>
<evidence type="ECO:0000256" key="2">
    <source>
        <dbReference type="ARBA" id="ARBA00023015"/>
    </source>
</evidence>
<dbReference type="GO" id="GO:0005829">
    <property type="term" value="C:cytosol"/>
    <property type="evidence" value="ECO:0007669"/>
    <property type="project" value="TreeGrafter"/>
</dbReference>
<sequence length="299" mass="32675">MRYDLTDLRLFVAIAVSGSISGGAEDCHLAPSSASLRLKTLEQDLGTKLFDREVRGVKLTPAGVVMLEHARRCLADLEQMHAHLAPYAEGVVGHVTLFANSSAIASFLSDDLERFLMDNPKVRVVLEEKLSHDIIAAVADGRADIGVVTWENVHPGLTFHDYREDELVVLSKRRRQDSLPPTLSFLDCLKFPFISLQSGAAIHTFLAGKASSVGHRMDVRIQVGSFASIVALVRSGAGIAIVPRSVLRPMECDGVAVSQLKEEWANRRLRLCVPRHREISAYAVSMLDNLLRAGSASKA</sequence>
<dbReference type="OrthoDB" id="9785974at2"/>
<keyword evidence="3" id="KW-0238">DNA-binding</keyword>
<dbReference type="AlphaFoldDB" id="A0A5E4VDZ8"/>
<dbReference type="GO" id="GO:0003677">
    <property type="term" value="F:DNA binding"/>
    <property type="evidence" value="ECO:0007669"/>
    <property type="project" value="UniProtKB-KW"/>
</dbReference>
<keyword evidence="4" id="KW-0804">Transcription</keyword>
<proteinExistence type="inferred from homology"/>
<dbReference type="Proteomes" id="UP000414233">
    <property type="component" value="Unassembled WGS sequence"/>
</dbReference>
<keyword evidence="2" id="KW-0805">Transcription regulation</keyword>
<feature type="domain" description="HTH lysR-type" evidence="5">
    <location>
        <begin position="1"/>
        <end position="60"/>
    </location>
</feature>
<evidence type="ECO:0000313" key="7">
    <source>
        <dbReference type="Proteomes" id="UP000414233"/>
    </source>
</evidence>
<dbReference type="Pfam" id="PF00126">
    <property type="entry name" value="HTH_1"/>
    <property type="match status" value="1"/>
</dbReference>
<dbReference type="InterPro" id="IPR036390">
    <property type="entry name" value="WH_DNA-bd_sf"/>
</dbReference>
<protein>
    <submittedName>
        <fullName evidence="6">LysR family transcriptional regulator</fullName>
    </submittedName>
</protein>
<dbReference type="SUPFAM" id="SSF46785">
    <property type="entry name" value="Winged helix' DNA-binding domain"/>
    <property type="match status" value="1"/>
</dbReference>
<dbReference type="PROSITE" id="PS50931">
    <property type="entry name" value="HTH_LYSR"/>
    <property type="match status" value="1"/>
</dbReference>
<dbReference type="PANTHER" id="PTHR30419">
    <property type="entry name" value="HTH-TYPE TRANSCRIPTIONAL REGULATOR YBHD"/>
    <property type="match status" value="1"/>
</dbReference>
<dbReference type="InterPro" id="IPR000847">
    <property type="entry name" value="LysR_HTH_N"/>
</dbReference>
<name>A0A5E4VDZ8_9BURK</name>
<dbReference type="Pfam" id="PF03466">
    <property type="entry name" value="LysR_substrate"/>
    <property type="match status" value="1"/>
</dbReference>
<dbReference type="GO" id="GO:0003700">
    <property type="term" value="F:DNA-binding transcription factor activity"/>
    <property type="evidence" value="ECO:0007669"/>
    <property type="project" value="InterPro"/>
</dbReference>
<dbReference type="InterPro" id="IPR005119">
    <property type="entry name" value="LysR_subst-bd"/>
</dbReference>
<reference evidence="6 7" key="1">
    <citation type="submission" date="2019-08" db="EMBL/GenBank/DDBJ databases">
        <authorList>
            <person name="Peeters C."/>
        </authorList>
    </citation>
    <scope>NUCLEOTIDE SEQUENCE [LARGE SCALE GENOMIC DNA]</scope>
    <source>
        <strain evidence="6 7">LMG 30175</strain>
    </source>
</reference>
<dbReference type="InterPro" id="IPR036388">
    <property type="entry name" value="WH-like_DNA-bd_sf"/>
</dbReference>